<evidence type="ECO:0000256" key="1">
    <source>
        <dbReference type="ARBA" id="ARBA00004651"/>
    </source>
</evidence>
<evidence type="ECO:0000259" key="7">
    <source>
        <dbReference type="Pfam" id="PF03553"/>
    </source>
</evidence>
<sequence length="430" mass="45170">MSQTVHTLLTLASMFLVFIITTRTLKLPPAFGMLFGALCGAIVAGQGIALRHLIEGGFMYFDVVMVIITASIFMRLWSKSGGLNVFVRDLIRWFSWSPSLLLILLMFVMMLPAALTGSGTAAIMAAGSLVATVLEKMGLPKKNIVGFIAMGAVFGLVAPPINIPAMIISTGINMPYDGFFGPLLILSLPLGAAAALLIGRKHIGKSLNTSVLLSTVQGETPRLGSFGAYIPLLSVIVIMILQRAFPRHFPQIGNTMVFVIGSIVAAALSKKLMLIDTIRSTLSDSIGVCCLLIAVGSIVQVMTLTGVRGLLVVTTISAPLTLLFVLLFLGLPLSGCVLGTYGAASVFGIPFMLALLGRNPIIATAGISLIAGLATLTPPTALDGRAAMLVVKYEGSYSEVLKTMAVPAIAADIVGTLFVIFASSLSWLIL</sequence>
<feature type="transmembrane region" description="Helical" evidence="6">
    <location>
        <begin position="146"/>
        <end position="167"/>
    </location>
</feature>
<evidence type="ECO:0000256" key="6">
    <source>
        <dbReference type="SAM" id="Phobius"/>
    </source>
</evidence>
<reference evidence="8" key="1">
    <citation type="submission" date="2019-08" db="EMBL/GenBank/DDBJ databases">
        <authorList>
            <person name="Kucharzyk K."/>
            <person name="Murdoch R.W."/>
            <person name="Higgins S."/>
            <person name="Loffler F."/>
        </authorList>
    </citation>
    <scope>NUCLEOTIDE SEQUENCE</scope>
</reference>
<feature type="transmembrane region" description="Helical" evidence="6">
    <location>
        <begin position="251"/>
        <end position="269"/>
    </location>
</feature>
<feature type="transmembrane region" description="Helical" evidence="6">
    <location>
        <begin position="281"/>
        <end position="303"/>
    </location>
</feature>
<feature type="transmembrane region" description="Helical" evidence="6">
    <location>
        <begin position="336"/>
        <end position="355"/>
    </location>
</feature>
<feature type="domain" description="Na+/H+ antiporter NhaC-like C-terminal" evidence="7">
    <location>
        <begin position="17"/>
        <end position="173"/>
    </location>
</feature>
<comment type="subcellular location">
    <subcellularLocation>
        <location evidence="1">Cell membrane</location>
        <topology evidence="1">Multi-pass membrane protein</topology>
    </subcellularLocation>
</comment>
<dbReference type="InterPro" id="IPR018461">
    <property type="entry name" value="Na/H_Antiport_NhaC-like_C"/>
</dbReference>
<feature type="transmembrane region" description="Helical" evidence="6">
    <location>
        <begin position="90"/>
        <end position="109"/>
    </location>
</feature>
<evidence type="ECO:0000313" key="8">
    <source>
        <dbReference type="EMBL" id="MPM02877.1"/>
    </source>
</evidence>
<evidence type="ECO:0000256" key="2">
    <source>
        <dbReference type="ARBA" id="ARBA00022475"/>
    </source>
</evidence>
<organism evidence="8">
    <name type="scientific">bioreactor metagenome</name>
    <dbReference type="NCBI Taxonomy" id="1076179"/>
    <lineage>
        <taxon>unclassified sequences</taxon>
        <taxon>metagenomes</taxon>
        <taxon>ecological metagenomes</taxon>
    </lineage>
</organism>
<evidence type="ECO:0000256" key="4">
    <source>
        <dbReference type="ARBA" id="ARBA00022989"/>
    </source>
</evidence>
<accession>A0A644WH23</accession>
<evidence type="ECO:0000256" key="3">
    <source>
        <dbReference type="ARBA" id="ARBA00022692"/>
    </source>
</evidence>
<feature type="transmembrane region" description="Helical" evidence="6">
    <location>
        <begin position="32"/>
        <end position="54"/>
    </location>
</feature>
<feature type="transmembrane region" description="Helical" evidence="6">
    <location>
        <begin position="309"/>
        <end position="329"/>
    </location>
</feature>
<protein>
    <recommendedName>
        <fullName evidence="7">Na+/H+ antiporter NhaC-like C-terminal domain-containing protein</fullName>
    </recommendedName>
</protein>
<comment type="caution">
    <text evidence="8">The sequence shown here is derived from an EMBL/GenBank/DDBJ whole genome shotgun (WGS) entry which is preliminary data.</text>
</comment>
<feature type="transmembrane region" description="Helical" evidence="6">
    <location>
        <begin position="60"/>
        <end position="78"/>
    </location>
</feature>
<keyword evidence="4 6" id="KW-1133">Transmembrane helix</keyword>
<keyword evidence="3 6" id="KW-0812">Transmembrane</keyword>
<keyword evidence="5 6" id="KW-0472">Membrane</keyword>
<gene>
    <name evidence="8" type="ORF">SDC9_49132</name>
</gene>
<evidence type="ECO:0000256" key="5">
    <source>
        <dbReference type="ARBA" id="ARBA00023136"/>
    </source>
</evidence>
<feature type="transmembrane region" description="Helical" evidence="6">
    <location>
        <begin position="403"/>
        <end position="429"/>
    </location>
</feature>
<dbReference type="EMBL" id="VSSQ01000904">
    <property type="protein sequence ID" value="MPM02877.1"/>
    <property type="molecule type" value="Genomic_DNA"/>
</dbReference>
<feature type="transmembrane region" description="Helical" evidence="6">
    <location>
        <begin position="361"/>
        <end position="382"/>
    </location>
</feature>
<dbReference type="GO" id="GO:0005886">
    <property type="term" value="C:plasma membrane"/>
    <property type="evidence" value="ECO:0007669"/>
    <property type="project" value="UniProtKB-SubCell"/>
</dbReference>
<proteinExistence type="predicted"/>
<feature type="transmembrane region" description="Helical" evidence="6">
    <location>
        <begin position="226"/>
        <end position="245"/>
    </location>
</feature>
<feature type="transmembrane region" description="Helical" evidence="6">
    <location>
        <begin position="6"/>
        <end position="25"/>
    </location>
</feature>
<feature type="transmembrane region" description="Helical" evidence="6">
    <location>
        <begin position="179"/>
        <end position="198"/>
    </location>
</feature>
<dbReference type="Pfam" id="PF03553">
    <property type="entry name" value="Na_H_antiporter"/>
    <property type="match status" value="1"/>
</dbReference>
<dbReference type="AlphaFoldDB" id="A0A644WH23"/>
<name>A0A644WH23_9ZZZZ</name>
<keyword evidence="2" id="KW-1003">Cell membrane</keyword>